<evidence type="ECO:0000256" key="4">
    <source>
        <dbReference type="PROSITE-ProRule" id="PRU00601"/>
    </source>
</evidence>
<dbReference type="PROSITE" id="PS51270">
    <property type="entry name" value="ZF_CTCHY"/>
    <property type="match status" value="1"/>
</dbReference>
<evidence type="ECO:0000313" key="8">
    <source>
        <dbReference type="EMBL" id="MPA59209.1"/>
    </source>
</evidence>
<dbReference type="PROSITE" id="PS50089">
    <property type="entry name" value="ZF_RING_2"/>
    <property type="match status" value="1"/>
</dbReference>
<dbReference type="InterPro" id="IPR008913">
    <property type="entry name" value="Znf_CHY"/>
</dbReference>
<dbReference type="SMART" id="SM00184">
    <property type="entry name" value="RING"/>
    <property type="match status" value="1"/>
</dbReference>
<organism evidence="8">
    <name type="scientific">Davidia involucrata</name>
    <name type="common">Dove tree</name>
    <dbReference type="NCBI Taxonomy" id="16924"/>
    <lineage>
        <taxon>Eukaryota</taxon>
        <taxon>Viridiplantae</taxon>
        <taxon>Streptophyta</taxon>
        <taxon>Embryophyta</taxon>
        <taxon>Tracheophyta</taxon>
        <taxon>Spermatophyta</taxon>
        <taxon>Magnoliopsida</taxon>
        <taxon>eudicotyledons</taxon>
        <taxon>Gunneridae</taxon>
        <taxon>Pentapetalae</taxon>
        <taxon>asterids</taxon>
        <taxon>Cornales</taxon>
        <taxon>Nyssaceae</taxon>
        <taxon>Davidia</taxon>
    </lineage>
</organism>
<dbReference type="InterPro" id="IPR039512">
    <property type="entry name" value="RCHY1_zinc-ribbon"/>
</dbReference>
<dbReference type="CDD" id="cd16464">
    <property type="entry name" value="RING-H2_Pirh2-like"/>
    <property type="match status" value="1"/>
</dbReference>
<evidence type="ECO:0000259" key="5">
    <source>
        <dbReference type="PROSITE" id="PS50089"/>
    </source>
</evidence>
<sequence length="364" mass="41891">MGCLPGWMATRYAFISFRILAKLVPKCRCFRLIASCLLGSCYFHKKFTMAEVAVNHSETLQFEPKSLQHMTGDRGNTEVAESVSQYSLGDCIPTEEPKYHAKITGTELLDKGYMQYGCPHYRRRCRIRAPCCNEIFDCHHCHNETKNNIDVDQKLSHDIPRHQVQQIICSLCGTEQEVRQVCINCGVCMGRYFCETCKLFDDDTSKKQYHCSGCGICRIGGREIFFHCYKCRCCYSVLLKNSHPCVEGAMHHDCPVCFEYLFESRNDVTVMPCGHTIHKNCLKEMQEHFQYACPLCSKSVCDMSKVWEKFDMEIAATPMPESYQNKMVWILCNDCGTKSEVQYHVVAQKCPGCRSYNTRQTRGR</sequence>
<dbReference type="Gene3D" id="2.20.28.10">
    <property type="match status" value="1"/>
</dbReference>
<dbReference type="EMBL" id="GHES01028650">
    <property type="protein sequence ID" value="MPA59209.1"/>
    <property type="molecule type" value="Transcribed_RNA"/>
</dbReference>
<name>A0A5B7ARH3_DAVIN</name>
<gene>
    <name evidence="8" type="ORF">Din_028650</name>
</gene>
<protein>
    <submittedName>
        <fullName evidence="8">Putative RING finger and CHY zinc finger domain-containing protein 1</fullName>
        <ecNumber evidence="8">2.3.2.27</ecNumber>
    </submittedName>
</protein>
<dbReference type="EC" id="2.3.2.27" evidence="8"/>
<dbReference type="GO" id="GO:0061630">
    <property type="term" value="F:ubiquitin protein ligase activity"/>
    <property type="evidence" value="ECO:0007669"/>
    <property type="project" value="UniProtKB-EC"/>
</dbReference>
<dbReference type="SUPFAM" id="SSF161219">
    <property type="entry name" value="CHY zinc finger-like"/>
    <property type="match status" value="1"/>
</dbReference>
<dbReference type="GO" id="GO:0008270">
    <property type="term" value="F:zinc ion binding"/>
    <property type="evidence" value="ECO:0007669"/>
    <property type="project" value="UniProtKB-KW"/>
</dbReference>
<dbReference type="Gene3D" id="3.30.40.10">
    <property type="entry name" value="Zinc/RING finger domain, C3HC4 (zinc finger)"/>
    <property type="match status" value="1"/>
</dbReference>
<evidence type="ECO:0000256" key="1">
    <source>
        <dbReference type="ARBA" id="ARBA00022723"/>
    </source>
</evidence>
<dbReference type="Pfam" id="PF14599">
    <property type="entry name" value="zinc_ribbon_6"/>
    <property type="match status" value="1"/>
</dbReference>
<feature type="domain" description="CTCHY-type" evidence="7">
    <location>
        <begin position="189"/>
        <end position="253"/>
    </location>
</feature>
<keyword evidence="3" id="KW-0862">Zinc</keyword>
<dbReference type="InterPro" id="IPR013083">
    <property type="entry name" value="Znf_RING/FYVE/PHD"/>
</dbReference>
<dbReference type="PROSITE" id="PS51266">
    <property type="entry name" value="ZF_CHY"/>
    <property type="match status" value="1"/>
</dbReference>
<dbReference type="GO" id="GO:0006511">
    <property type="term" value="P:ubiquitin-dependent protein catabolic process"/>
    <property type="evidence" value="ECO:0007669"/>
    <property type="project" value="TreeGrafter"/>
</dbReference>
<reference evidence="8" key="1">
    <citation type="submission" date="2019-08" db="EMBL/GenBank/DDBJ databases">
        <title>Reference gene set and small RNA set construction with multiple tissues from Davidia involucrata Baill.</title>
        <authorList>
            <person name="Yang H."/>
            <person name="Zhou C."/>
            <person name="Li G."/>
            <person name="Wang J."/>
            <person name="Gao P."/>
            <person name="Wang M."/>
            <person name="Wang R."/>
            <person name="Zhao Y."/>
        </authorList>
    </citation>
    <scope>NUCLEOTIDE SEQUENCE</scope>
    <source>
        <tissue evidence="8">Mixed with DoveR01_LX</tissue>
    </source>
</reference>
<dbReference type="Pfam" id="PF13639">
    <property type="entry name" value="zf-RING_2"/>
    <property type="match status" value="1"/>
</dbReference>
<accession>A0A5B7ARH3</accession>
<evidence type="ECO:0000256" key="2">
    <source>
        <dbReference type="ARBA" id="ARBA00022771"/>
    </source>
</evidence>
<keyword evidence="2 4" id="KW-0863">Zinc-finger</keyword>
<proteinExistence type="predicted"/>
<evidence type="ECO:0000259" key="6">
    <source>
        <dbReference type="PROSITE" id="PS51266"/>
    </source>
</evidence>
<keyword evidence="1" id="KW-0479">Metal-binding</keyword>
<dbReference type="InterPro" id="IPR017921">
    <property type="entry name" value="Znf_CTCHY"/>
</dbReference>
<feature type="domain" description="RING-type" evidence="5">
    <location>
        <begin position="254"/>
        <end position="297"/>
    </location>
</feature>
<feature type="domain" description="CHY-type" evidence="6">
    <location>
        <begin position="111"/>
        <end position="187"/>
    </location>
</feature>
<keyword evidence="8" id="KW-0808">Transferase</keyword>
<dbReference type="InterPro" id="IPR037275">
    <property type="entry name" value="Znf_CTCHY_sf"/>
</dbReference>
<dbReference type="PANTHER" id="PTHR21319">
    <property type="entry name" value="RING FINGER AND CHY ZINC FINGER DOMAIN-CONTAINING PROTEIN 1"/>
    <property type="match status" value="1"/>
</dbReference>
<dbReference type="GO" id="GO:0005634">
    <property type="term" value="C:nucleus"/>
    <property type="evidence" value="ECO:0007669"/>
    <property type="project" value="TreeGrafter"/>
</dbReference>
<keyword evidence="8" id="KW-0012">Acyltransferase</keyword>
<dbReference type="InterPro" id="IPR001841">
    <property type="entry name" value="Znf_RING"/>
</dbReference>
<dbReference type="AlphaFoldDB" id="A0A5B7ARH3"/>
<dbReference type="SUPFAM" id="SSF57850">
    <property type="entry name" value="RING/U-box"/>
    <property type="match status" value="1"/>
</dbReference>
<evidence type="ECO:0000256" key="3">
    <source>
        <dbReference type="ARBA" id="ARBA00022833"/>
    </source>
</evidence>
<dbReference type="GO" id="GO:0016567">
    <property type="term" value="P:protein ubiquitination"/>
    <property type="evidence" value="ECO:0007669"/>
    <property type="project" value="TreeGrafter"/>
</dbReference>
<dbReference type="Pfam" id="PF05495">
    <property type="entry name" value="zf-CHY"/>
    <property type="match status" value="1"/>
</dbReference>
<dbReference type="InterPro" id="IPR037274">
    <property type="entry name" value="Znf_CHY_sf"/>
</dbReference>
<dbReference type="PANTHER" id="PTHR21319:SF53">
    <property type="entry name" value="RING FINGER AND CHY ZINC FINGER DOMAIN-CONTAINING PROTEIN 1"/>
    <property type="match status" value="1"/>
</dbReference>
<dbReference type="SUPFAM" id="SSF161245">
    <property type="entry name" value="Zinc hairpin stack"/>
    <property type="match status" value="1"/>
</dbReference>
<evidence type="ECO:0000259" key="7">
    <source>
        <dbReference type="PROSITE" id="PS51270"/>
    </source>
</evidence>